<keyword evidence="2" id="KW-1133">Transmembrane helix</keyword>
<proteinExistence type="predicted"/>
<feature type="region of interest" description="Disordered" evidence="1">
    <location>
        <begin position="36"/>
        <end position="86"/>
    </location>
</feature>
<dbReference type="OrthoDB" id="5858168at2759"/>
<name>A0A158RCT7_THECL</name>
<feature type="region of interest" description="Disordered" evidence="1">
    <location>
        <begin position="114"/>
        <end position="266"/>
    </location>
</feature>
<keyword evidence="5" id="KW-1185">Reference proteome</keyword>
<feature type="compositionally biased region" description="Polar residues" evidence="1">
    <location>
        <begin position="185"/>
        <end position="211"/>
    </location>
</feature>
<evidence type="ECO:0000256" key="2">
    <source>
        <dbReference type="SAM" id="Phobius"/>
    </source>
</evidence>
<gene>
    <name evidence="4" type="ORF">TCLT_LOCUS8853</name>
</gene>
<feature type="transmembrane region" description="Helical" evidence="2">
    <location>
        <begin position="421"/>
        <end position="447"/>
    </location>
</feature>
<dbReference type="EMBL" id="UYYF01004692">
    <property type="protein sequence ID" value="VDN06438.1"/>
    <property type="molecule type" value="Genomic_DNA"/>
</dbReference>
<dbReference type="Proteomes" id="UP000276776">
    <property type="component" value="Unassembled WGS sequence"/>
</dbReference>
<sequence length="662" mass="72352">MVSNLSDVLCIFVFAVYFVLETAQQLGRVHISSMSNIGSTSGQQGDNITPPQISRKRGSHNSGSSKSEASATTSVSAVGSSSSKLRRVTHSSAEQVFCLTRLPLCLSHANKRRMPSLQNPEGSELTRQQTSHSSGTFETAVSGGGGRRTGSSSNRSGHESSRSELRYLTDFFPDQSPGNRRLTRSQRQYSVTGSSNHTADNIDHSTINSSAPLEEHQRGPRDRPRGRRGRTSVGTRVAAGAGGSRATSNSDQQPSTSARTRAHGSATGVCHSITRCEGTGNRIPPTYTQQREPSAHRSVSQLIVIIHLQYAILLQEAGNDASSSTVNVGSNLTLTASINASEITAAGVEGVRTANNLTVIESHTSQLRNLQRSVSCNYYFYEYSQAVHAASTFLGALVPRVQHLLGTAHAHPSKYCFNLTFFFFISLILSIDFLNIFSFICGFGAIFMDRKLYLDPGSIPGVVPNVPAGQGQYQYLWSLPEQERYQYMMSMMPTQQLYNVFMGASNAAHGEMSGARNWGDSWQSAGRGFSPGYSFPQIVSAGSVNSSKLAALLVRMQYPLLLDLSKHVENLGLVNRLTRLGPVNRFQNMWMRNPAYRFFQATGVDSRASNQGYGNVQFLNHPPPSFFRATGPRPPRGFNPSHAGHIGQHHHQIHPQRKCMFL</sequence>
<dbReference type="WBParaSite" id="TCLT_0000886401-mRNA-1">
    <property type="protein sequence ID" value="TCLT_0000886401-mRNA-1"/>
    <property type="gene ID" value="TCLT_0000886401"/>
</dbReference>
<feature type="compositionally biased region" description="Polar residues" evidence="1">
    <location>
        <begin position="116"/>
        <end position="139"/>
    </location>
</feature>
<evidence type="ECO:0000313" key="4">
    <source>
        <dbReference type="EMBL" id="VDN06438.1"/>
    </source>
</evidence>
<feature type="compositionally biased region" description="Polar residues" evidence="1">
    <location>
        <begin position="245"/>
        <end position="259"/>
    </location>
</feature>
<protein>
    <submittedName>
        <fullName evidence="6">RING-type domain-containing protein</fullName>
    </submittedName>
</protein>
<reference evidence="4 5" key="2">
    <citation type="submission" date="2018-11" db="EMBL/GenBank/DDBJ databases">
        <authorList>
            <consortium name="Pathogen Informatics"/>
        </authorList>
    </citation>
    <scope>NUCLEOTIDE SEQUENCE [LARGE SCALE GENOMIC DNA]</scope>
</reference>
<evidence type="ECO:0000256" key="1">
    <source>
        <dbReference type="SAM" id="MobiDB-lite"/>
    </source>
</evidence>
<keyword evidence="2" id="KW-0812">Transmembrane</keyword>
<reference evidence="6" key="1">
    <citation type="submission" date="2016-04" db="UniProtKB">
        <authorList>
            <consortium name="WormBaseParasite"/>
        </authorList>
    </citation>
    <scope>IDENTIFICATION</scope>
</reference>
<feature type="compositionally biased region" description="Basic and acidic residues" evidence="1">
    <location>
        <begin position="213"/>
        <end position="223"/>
    </location>
</feature>
<evidence type="ECO:0000256" key="3">
    <source>
        <dbReference type="SAM" id="SignalP"/>
    </source>
</evidence>
<feature type="compositionally biased region" description="Basic and acidic residues" evidence="1">
    <location>
        <begin position="156"/>
        <end position="167"/>
    </location>
</feature>
<organism evidence="6">
    <name type="scientific">Thelazia callipaeda</name>
    <name type="common">Oriental eyeworm</name>
    <name type="synonym">Parasitic nematode</name>
    <dbReference type="NCBI Taxonomy" id="103827"/>
    <lineage>
        <taxon>Eukaryota</taxon>
        <taxon>Metazoa</taxon>
        <taxon>Ecdysozoa</taxon>
        <taxon>Nematoda</taxon>
        <taxon>Chromadorea</taxon>
        <taxon>Rhabditida</taxon>
        <taxon>Spirurina</taxon>
        <taxon>Spiruromorpha</taxon>
        <taxon>Thelazioidea</taxon>
        <taxon>Thelaziidae</taxon>
        <taxon>Thelazia</taxon>
    </lineage>
</organism>
<keyword evidence="3" id="KW-0732">Signal</keyword>
<evidence type="ECO:0000313" key="6">
    <source>
        <dbReference type="WBParaSite" id="TCLT_0000886401-mRNA-1"/>
    </source>
</evidence>
<feature type="chain" id="PRO_5043136010" evidence="3">
    <location>
        <begin position="24"/>
        <end position="662"/>
    </location>
</feature>
<feature type="compositionally biased region" description="Polar residues" evidence="1">
    <location>
        <begin position="36"/>
        <end position="52"/>
    </location>
</feature>
<keyword evidence="2" id="KW-0472">Membrane</keyword>
<feature type="compositionally biased region" description="Low complexity" evidence="1">
    <location>
        <begin position="60"/>
        <end position="83"/>
    </location>
</feature>
<accession>A0A158RCT7</accession>
<evidence type="ECO:0000313" key="5">
    <source>
        <dbReference type="Proteomes" id="UP000276776"/>
    </source>
</evidence>
<dbReference type="AlphaFoldDB" id="A0A158RCT7"/>
<feature type="signal peptide" evidence="3">
    <location>
        <begin position="1"/>
        <end position="23"/>
    </location>
</feature>